<sequence length="175" mass="19389">MADVNRSGSCINMSQTEGILLVLLGSRSTRSSHLAKARPESLVVGMLSITLGDCPAQQVADRGHVFVMGRLGLTSAPPTNDLRRGLKRLFPCSTYFGCSLCNLDGEKDRRRPREYVDALTCRGLPPLVFLMSMSERVLHAGHLSIESRFPASYRGRPHTLYFSQGSYALCFARFY</sequence>
<comment type="caution">
    <text evidence="1">The sequence shown here is derived from an EMBL/GenBank/DDBJ whole genome shotgun (WGS) entry which is preliminary data.</text>
</comment>
<protein>
    <submittedName>
        <fullName evidence="1">Uncharacterized protein</fullName>
    </submittedName>
</protein>
<proteinExistence type="predicted"/>
<name>A0AAN9LRK6_CANGL</name>
<keyword evidence="2" id="KW-1185">Reference proteome</keyword>
<evidence type="ECO:0000313" key="1">
    <source>
        <dbReference type="EMBL" id="KAK7338827.1"/>
    </source>
</evidence>
<reference evidence="1 2" key="1">
    <citation type="submission" date="2024-01" db="EMBL/GenBank/DDBJ databases">
        <title>The genomes of 5 underutilized Papilionoideae crops provide insights into root nodulation and disease resistanc.</title>
        <authorList>
            <person name="Jiang F."/>
        </authorList>
    </citation>
    <scope>NUCLEOTIDE SEQUENCE [LARGE SCALE GENOMIC DNA]</scope>
    <source>
        <strain evidence="1">LVBAO_FW01</strain>
        <tissue evidence="1">Leaves</tissue>
    </source>
</reference>
<dbReference type="Proteomes" id="UP001367508">
    <property type="component" value="Unassembled WGS sequence"/>
</dbReference>
<evidence type="ECO:0000313" key="2">
    <source>
        <dbReference type="Proteomes" id="UP001367508"/>
    </source>
</evidence>
<gene>
    <name evidence="1" type="ORF">VNO77_19459</name>
</gene>
<accession>A0AAN9LRK6</accession>
<organism evidence="1 2">
    <name type="scientific">Canavalia gladiata</name>
    <name type="common">Sword bean</name>
    <name type="synonym">Dolichos gladiatus</name>
    <dbReference type="NCBI Taxonomy" id="3824"/>
    <lineage>
        <taxon>Eukaryota</taxon>
        <taxon>Viridiplantae</taxon>
        <taxon>Streptophyta</taxon>
        <taxon>Embryophyta</taxon>
        <taxon>Tracheophyta</taxon>
        <taxon>Spermatophyta</taxon>
        <taxon>Magnoliopsida</taxon>
        <taxon>eudicotyledons</taxon>
        <taxon>Gunneridae</taxon>
        <taxon>Pentapetalae</taxon>
        <taxon>rosids</taxon>
        <taxon>fabids</taxon>
        <taxon>Fabales</taxon>
        <taxon>Fabaceae</taxon>
        <taxon>Papilionoideae</taxon>
        <taxon>50 kb inversion clade</taxon>
        <taxon>NPAAA clade</taxon>
        <taxon>indigoferoid/millettioid clade</taxon>
        <taxon>Phaseoleae</taxon>
        <taxon>Canavalia</taxon>
    </lineage>
</organism>
<dbReference type="EMBL" id="JAYMYQ010000004">
    <property type="protein sequence ID" value="KAK7338827.1"/>
    <property type="molecule type" value="Genomic_DNA"/>
</dbReference>
<dbReference type="AlphaFoldDB" id="A0AAN9LRK6"/>